<protein>
    <submittedName>
        <fullName evidence="2">Uncharacterized protein</fullName>
    </submittedName>
</protein>
<dbReference type="OrthoDB" id="3264327at2759"/>
<evidence type="ECO:0000313" key="2">
    <source>
        <dbReference type="EMBL" id="OXG10360.1"/>
    </source>
</evidence>
<feature type="compositionally biased region" description="Basic residues" evidence="1">
    <location>
        <begin position="248"/>
        <end position="262"/>
    </location>
</feature>
<gene>
    <name evidence="2" type="ORF">C361_06897</name>
</gene>
<sequence>MSGWTPKTKATQAHIETLEKSIFAVPSHLSAFDLFPDFDEILHAVVDPIYALLEGILPFYIRKWIARALPPRISIVMICNLAYIRPLQIYFYRVLNNHNAAKTLEELMFQSKGGPVSPDRISQIFLHATTNYHRKLNYIAEDGERVVFQERQATSQKMAAIRHCDADCFVINTAAFHNIDVLLSALPRTLYQPRRILEDPWEVRFTRGEQLKETRKAKSYQRDMVSVEEGQSTEDVINGRSVRERGAKNRRGRGGRFRFSRQ</sequence>
<evidence type="ECO:0000313" key="3">
    <source>
        <dbReference type="Proteomes" id="UP000199727"/>
    </source>
</evidence>
<reference evidence="2 3" key="1">
    <citation type="submission" date="2017-06" db="EMBL/GenBank/DDBJ databases">
        <title>Global population genomics of the pathogenic fungus Cryptococcus neoformans var. grubii.</title>
        <authorList>
            <person name="Cuomo C."/>
            <person name="Litvintseva A."/>
            <person name="Chen Y."/>
            <person name="Young S."/>
            <person name="Zeng Q."/>
            <person name="Chapman S."/>
            <person name="Gujja S."/>
            <person name="Saif S."/>
            <person name="Birren B."/>
        </authorList>
    </citation>
    <scope>NUCLEOTIDE SEQUENCE [LARGE SCALE GENOMIC DNA]</scope>
    <source>
        <strain evidence="2 3">Tu259-1</strain>
    </source>
</reference>
<organism evidence="2 3">
    <name type="scientific">Cryptococcus neoformans Tu259-1</name>
    <dbReference type="NCBI Taxonomy" id="1230072"/>
    <lineage>
        <taxon>Eukaryota</taxon>
        <taxon>Fungi</taxon>
        <taxon>Dikarya</taxon>
        <taxon>Basidiomycota</taxon>
        <taxon>Agaricomycotina</taxon>
        <taxon>Tremellomycetes</taxon>
        <taxon>Tremellales</taxon>
        <taxon>Cryptococcaceae</taxon>
        <taxon>Cryptococcus</taxon>
        <taxon>Cryptococcus neoformans species complex</taxon>
    </lineage>
</organism>
<evidence type="ECO:0000256" key="1">
    <source>
        <dbReference type="SAM" id="MobiDB-lite"/>
    </source>
</evidence>
<comment type="caution">
    <text evidence="2">The sequence shown here is derived from an EMBL/GenBank/DDBJ whole genome shotgun (WGS) entry which is preliminary data.</text>
</comment>
<accession>A0A854Q4E8</accession>
<dbReference type="Proteomes" id="UP000199727">
    <property type="component" value="Unassembled WGS sequence"/>
</dbReference>
<dbReference type="AlphaFoldDB" id="A0A854Q4E8"/>
<dbReference type="EMBL" id="AMKT01000110">
    <property type="protein sequence ID" value="OXG10360.1"/>
    <property type="molecule type" value="Genomic_DNA"/>
</dbReference>
<feature type="region of interest" description="Disordered" evidence="1">
    <location>
        <begin position="238"/>
        <end position="262"/>
    </location>
</feature>
<proteinExistence type="predicted"/>
<name>A0A854Q4E8_CRYNE</name>